<dbReference type="PROSITE" id="PS50888">
    <property type="entry name" value="BHLH"/>
    <property type="match status" value="1"/>
</dbReference>
<proteinExistence type="predicted"/>
<organism evidence="8 9">
    <name type="scientific">Citrus sinensis</name>
    <name type="common">Sweet orange</name>
    <name type="synonym">Citrus aurantium var. sinensis</name>
    <dbReference type="NCBI Taxonomy" id="2711"/>
    <lineage>
        <taxon>Eukaryota</taxon>
        <taxon>Viridiplantae</taxon>
        <taxon>Streptophyta</taxon>
        <taxon>Embryophyta</taxon>
        <taxon>Tracheophyta</taxon>
        <taxon>Spermatophyta</taxon>
        <taxon>Magnoliopsida</taxon>
        <taxon>eudicotyledons</taxon>
        <taxon>Gunneridae</taxon>
        <taxon>Pentapetalae</taxon>
        <taxon>rosids</taxon>
        <taxon>malvids</taxon>
        <taxon>Sapindales</taxon>
        <taxon>Rutaceae</taxon>
        <taxon>Aurantioideae</taxon>
        <taxon>Citrus</taxon>
    </lineage>
</organism>
<keyword evidence="2" id="KW-0805">Transcription regulation</keyword>
<dbReference type="SMR" id="A0A067H157"/>
<reference evidence="8 9" key="1">
    <citation type="submission" date="2014-04" db="EMBL/GenBank/DDBJ databases">
        <authorList>
            <consortium name="International Citrus Genome Consortium"/>
            <person name="Gmitter F."/>
            <person name="Chen C."/>
            <person name="Farmerie W."/>
            <person name="Harkins T."/>
            <person name="Desany B."/>
            <person name="Mohiuddin M."/>
            <person name="Kodira C."/>
            <person name="Borodovsky M."/>
            <person name="Lomsadze A."/>
            <person name="Burns P."/>
            <person name="Jenkins J."/>
            <person name="Prochnik S."/>
            <person name="Shu S."/>
            <person name="Chapman J."/>
            <person name="Pitluck S."/>
            <person name="Schmutz J."/>
            <person name="Rokhsar D."/>
        </authorList>
    </citation>
    <scope>NUCLEOTIDE SEQUENCE</scope>
</reference>
<evidence type="ECO:0000313" key="8">
    <source>
        <dbReference type="EMBL" id="KDO85688.1"/>
    </source>
</evidence>
<name>A0A067H157_CITSI</name>
<dbReference type="EMBL" id="KK784873">
    <property type="protein sequence ID" value="KDO85688.1"/>
    <property type="molecule type" value="Genomic_DNA"/>
</dbReference>
<evidence type="ECO:0000256" key="2">
    <source>
        <dbReference type="ARBA" id="ARBA00023015"/>
    </source>
</evidence>
<dbReference type="PANTHER" id="PTHR45855">
    <property type="entry name" value="TRANSCRIPTION FACTOR PIF1-RELATED"/>
    <property type="match status" value="1"/>
</dbReference>
<dbReference type="Proteomes" id="UP000027120">
    <property type="component" value="Unassembled WGS sequence"/>
</dbReference>
<dbReference type="GO" id="GO:0003677">
    <property type="term" value="F:DNA binding"/>
    <property type="evidence" value="ECO:0007669"/>
    <property type="project" value="UniProtKB-KW"/>
</dbReference>
<evidence type="ECO:0000256" key="1">
    <source>
        <dbReference type="ARBA" id="ARBA00004123"/>
    </source>
</evidence>
<feature type="compositionally biased region" description="Polar residues" evidence="6">
    <location>
        <begin position="232"/>
        <end position="252"/>
    </location>
</feature>
<evidence type="ECO:0000259" key="7">
    <source>
        <dbReference type="PROSITE" id="PS50888"/>
    </source>
</evidence>
<dbReference type="EMBL" id="KK784873">
    <property type="protein sequence ID" value="KDO85689.1"/>
    <property type="molecule type" value="Genomic_DNA"/>
</dbReference>
<dbReference type="SUPFAM" id="SSF47459">
    <property type="entry name" value="HLH, helix-loop-helix DNA-binding domain"/>
    <property type="match status" value="1"/>
</dbReference>
<comment type="subcellular location">
    <subcellularLocation>
        <location evidence="1">Nucleus</location>
    </subcellularLocation>
</comment>
<dbReference type="AlphaFoldDB" id="A0A067H157"/>
<evidence type="ECO:0000256" key="5">
    <source>
        <dbReference type="ARBA" id="ARBA00023242"/>
    </source>
</evidence>
<dbReference type="PANTHER" id="PTHR45855:SF23">
    <property type="entry name" value="TRANSCRIPTION FACTOR MEE8-RELATED"/>
    <property type="match status" value="1"/>
</dbReference>
<dbReference type="InterPro" id="IPR036638">
    <property type="entry name" value="HLH_DNA-bd_sf"/>
</dbReference>
<keyword evidence="3" id="KW-0238">DNA-binding</keyword>
<accession>A0A067H157</accession>
<sequence>MSQCVPSWDLDENYPNNCRASLRSRSNSTAPDVPMLELDYEVAELTWENGQLAMHGLGPPRVPAKAAANNPSPTKNTCSGTLESIVNQATSLPQAQRNGKPPLLDEFATAPCCFHQQRPSMTTMDALVPCSNRRSEERTTQVMDPAPRVGGTRSIRVGSCSGPVPLPIPDSTKDDDVLNGKRARVARVPVAPEWSSRDQSFSGSATFGRESQRVSVTHDTYDMDMDMGVGFTGTSMGSPENTSSAKQGNKATTADDHDSVCHSRPLREAGDEEYKKKGNGKSTISTKRSRAAAIHNQSERKRRDKINQRMKTLQKLVPNSSKVRSLTGCYSLSYPRTF</sequence>
<dbReference type="InterPro" id="IPR011598">
    <property type="entry name" value="bHLH_dom"/>
</dbReference>
<feature type="region of interest" description="Disordered" evidence="6">
    <location>
        <begin position="232"/>
        <end position="303"/>
    </location>
</feature>
<gene>
    <name evidence="8" type="ORF">CISIN_1g012387mg</name>
</gene>
<dbReference type="GO" id="GO:0005634">
    <property type="term" value="C:nucleus"/>
    <property type="evidence" value="ECO:0007669"/>
    <property type="project" value="UniProtKB-SubCell"/>
</dbReference>
<feature type="region of interest" description="Disordered" evidence="6">
    <location>
        <begin position="132"/>
        <end position="176"/>
    </location>
</feature>
<evidence type="ECO:0000256" key="6">
    <source>
        <dbReference type="SAM" id="MobiDB-lite"/>
    </source>
</evidence>
<keyword evidence="5" id="KW-0539">Nucleus</keyword>
<feature type="compositionally biased region" description="Basic and acidic residues" evidence="6">
    <location>
        <begin position="253"/>
        <end position="276"/>
    </location>
</feature>
<dbReference type="Gene3D" id="4.10.280.10">
    <property type="entry name" value="Helix-loop-helix DNA-binding domain"/>
    <property type="match status" value="1"/>
</dbReference>
<dbReference type="GO" id="GO:0046983">
    <property type="term" value="F:protein dimerization activity"/>
    <property type="evidence" value="ECO:0007669"/>
    <property type="project" value="InterPro"/>
</dbReference>
<keyword evidence="9" id="KW-1185">Reference proteome</keyword>
<evidence type="ECO:0000256" key="3">
    <source>
        <dbReference type="ARBA" id="ARBA00023125"/>
    </source>
</evidence>
<keyword evidence="4" id="KW-0804">Transcription</keyword>
<dbReference type="EMBL" id="KK784873">
    <property type="protein sequence ID" value="KDO85690.1"/>
    <property type="molecule type" value="Genomic_DNA"/>
</dbReference>
<dbReference type="Pfam" id="PF00010">
    <property type="entry name" value="HLH"/>
    <property type="match status" value="1"/>
</dbReference>
<feature type="domain" description="BHLH" evidence="7">
    <location>
        <begin position="290"/>
        <end position="338"/>
    </location>
</feature>
<protein>
    <recommendedName>
        <fullName evidence="7">BHLH domain-containing protein</fullName>
    </recommendedName>
</protein>
<evidence type="ECO:0000313" key="9">
    <source>
        <dbReference type="Proteomes" id="UP000027120"/>
    </source>
</evidence>
<evidence type="ECO:0000256" key="4">
    <source>
        <dbReference type="ARBA" id="ARBA00023163"/>
    </source>
</evidence>
<dbReference type="InterPro" id="IPR031066">
    <property type="entry name" value="bHLH_ALC-like_plant"/>
</dbReference>